<sequence>MHEGVEGGGEGVVGDGIIDISKICALNLNADGVASGQTLRHAAGLRLLQGHRPAGTAARIAAVAAAELAARRGRRRERTGGQSIPAVAALAERAAGSDGAASGRGMMLDWMVMSIWAYVATQWASHEG</sequence>
<proteinExistence type="predicted"/>
<evidence type="ECO:0000313" key="2">
    <source>
        <dbReference type="Proteomes" id="UP000005239"/>
    </source>
</evidence>
<dbReference type="EnsemblMetazoa" id="PPA43895.1">
    <property type="protein sequence ID" value="PPA43895.1"/>
    <property type="gene ID" value="WBGene00282264"/>
</dbReference>
<name>A0A2A6B5Z0_PRIPA</name>
<protein>
    <submittedName>
        <fullName evidence="1">Uncharacterized protein</fullName>
    </submittedName>
</protein>
<reference evidence="1" key="2">
    <citation type="submission" date="2022-06" db="UniProtKB">
        <authorList>
            <consortium name="EnsemblMetazoa"/>
        </authorList>
    </citation>
    <scope>IDENTIFICATION</scope>
    <source>
        <strain evidence="1">PS312</strain>
    </source>
</reference>
<reference evidence="2" key="1">
    <citation type="journal article" date="2008" name="Nat. Genet.">
        <title>The Pristionchus pacificus genome provides a unique perspective on nematode lifestyle and parasitism.</title>
        <authorList>
            <person name="Dieterich C."/>
            <person name="Clifton S.W."/>
            <person name="Schuster L.N."/>
            <person name="Chinwalla A."/>
            <person name="Delehaunty K."/>
            <person name="Dinkelacker I."/>
            <person name="Fulton L."/>
            <person name="Fulton R."/>
            <person name="Godfrey J."/>
            <person name="Minx P."/>
            <person name="Mitreva M."/>
            <person name="Roeseler W."/>
            <person name="Tian H."/>
            <person name="Witte H."/>
            <person name="Yang S.P."/>
            <person name="Wilson R.K."/>
            <person name="Sommer R.J."/>
        </authorList>
    </citation>
    <scope>NUCLEOTIDE SEQUENCE [LARGE SCALE GENOMIC DNA]</scope>
    <source>
        <strain evidence="2">PS312</strain>
    </source>
</reference>
<dbReference type="AlphaFoldDB" id="A0A2A6B5Z0"/>
<organism evidence="1 2">
    <name type="scientific">Pristionchus pacificus</name>
    <name type="common">Parasitic nematode worm</name>
    <dbReference type="NCBI Taxonomy" id="54126"/>
    <lineage>
        <taxon>Eukaryota</taxon>
        <taxon>Metazoa</taxon>
        <taxon>Ecdysozoa</taxon>
        <taxon>Nematoda</taxon>
        <taxon>Chromadorea</taxon>
        <taxon>Rhabditida</taxon>
        <taxon>Rhabditina</taxon>
        <taxon>Diplogasteromorpha</taxon>
        <taxon>Diplogasteroidea</taxon>
        <taxon>Neodiplogasteridae</taxon>
        <taxon>Pristionchus</taxon>
    </lineage>
</organism>
<dbReference type="Proteomes" id="UP000005239">
    <property type="component" value="Unassembled WGS sequence"/>
</dbReference>
<accession>A0A8R1UYH7</accession>
<evidence type="ECO:0000313" key="1">
    <source>
        <dbReference type="EnsemblMetazoa" id="PPA43895.1"/>
    </source>
</evidence>
<gene>
    <name evidence="1" type="primary">WBGene00282264</name>
</gene>
<keyword evidence="2" id="KW-1185">Reference proteome</keyword>
<accession>A0A2A6B5Z0</accession>